<feature type="chain" id="PRO_5047137830" evidence="2">
    <location>
        <begin position="23"/>
        <end position="246"/>
    </location>
</feature>
<name>A0ABT6DG37_9BACT</name>
<organism evidence="4 5">
    <name type="scientific">Bdellovibrio svalbardensis</name>
    <dbReference type="NCBI Taxonomy" id="2972972"/>
    <lineage>
        <taxon>Bacteria</taxon>
        <taxon>Pseudomonadati</taxon>
        <taxon>Bdellovibrionota</taxon>
        <taxon>Bdellovibrionia</taxon>
        <taxon>Bdellovibrionales</taxon>
        <taxon>Pseudobdellovibrionaceae</taxon>
        <taxon>Bdellovibrio</taxon>
    </lineage>
</organism>
<evidence type="ECO:0000259" key="3">
    <source>
        <dbReference type="Pfam" id="PF17131"/>
    </source>
</evidence>
<comment type="caution">
    <text evidence="4">The sequence shown here is derived from an EMBL/GenBank/DDBJ whole genome shotgun (WGS) entry which is preliminary data.</text>
</comment>
<protein>
    <submittedName>
        <fullName evidence="4">Outer membrane lipoprotein-sorting protein</fullName>
    </submittedName>
</protein>
<dbReference type="RefSeq" id="WP_277576944.1">
    <property type="nucleotide sequence ID" value="NZ_JANRMI010000001.1"/>
</dbReference>
<evidence type="ECO:0000256" key="2">
    <source>
        <dbReference type="SAM" id="SignalP"/>
    </source>
</evidence>
<evidence type="ECO:0000313" key="5">
    <source>
        <dbReference type="Proteomes" id="UP001152321"/>
    </source>
</evidence>
<dbReference type="InterPro" id="IPR029046">
    <property type="entry name" value="LolA/LolB/LppX"/>
</dbReference>
<gene>
    <name evidence="4" type="ORF">NWE73_03780</name>
</gene>
<sequence>MKTLFFAVLMAASLSGTKMAYADMASDLLKASDGARGGVAGGLTWKTKIETTEDGESSEREFIIKAKDHDALVEATSPARTKGEIYLFNDRNMWFFKPSLKKPVSISPRQKLSGQAANGDIASTHYARDYTATLEKTETRGADKIYVLMLKAKSPNLTYDQIRYYINGKTKLAEKAEFLTLQGQVFKVGEMEYNNFITIGGKKSPFVSKMSIVDAKFKENKSVINYEEPKTENHAAALFNINNLSR</sequence>
<dbReference type="CDD" id="cd16329">
    <property type="entry name" value="LolA_like"/>
    <property type="match status" value="1"/>
</dbReference>
<dbReference type="Pfam" id="PF17131">
    <property type="entry name" value="LolA_like"/>
    <property type="match status" value="1"/>
</dbReference>
<feature type="domain" description="Uncharacterized protein TP-0789" evidence="3">
    <location>
        <begin position="68"/>
        <end position="246"/>
    </location>
</feature>
<feature type="signal peptide" evidence="2">
    <location>
        <begin position="1"/>
        <end position="22"/>
    </location>
</feature>
<dbReference type="SUPFAM" id="SSF89392">
    <property type="entry name" value="Prokaryotic lipoproteins and lipoprotein localization factors"/>
    <property type="match status" value="1"/>
</dbReference>
<dbReference type="EMBL" id="JANRMI010000001">
    <property type="protein sequence ID" value="MDG0815469.1"/>
    <property type="molecule type" value="Genomic_DNA"/>
</dbReference>
<evidence type="ECO:0000313" key="4">
    <source>
        <dbReference type="EMBL" id="MDG0815469.1"/>
    </source>
</evidence>
<dbReference type="InterPro" id="IPR033399">
    <property type="entry name" value="TP_0789-like"/>
</dbReference>
<keyword evidence="4" id="KW-0449">Lipoprotein</keyword>
<dbReference type="Gene3D" id="2.50.20.10">
    <property type="entry name" value="Lipoprotein localisation LolA/LolB/LppX"/>
    <property type="match status" value="1"/>
</dbReference>
<evidence type="ECO:0000256" key="1">
    <source>
        <dbReference type="ARBA" id="ARBA00022729"/>
    </source>
</evidence>
<accession>A0ABT6DG37</accession>
<dbReference type="Proteomes" id="UP001152321">
    <property type="component" value="Unassembled WGS sequence"/>
</dbReference>
<reference evidence="4" key="1">
    <citation type="submission" date="2022-08" db="EMBL/GenBank/DDBJ databases">
        <title>Novel Bdellovibrio Species Isolated from Svalbard: Designation Bdellovibrio svalbardensis.</title>
        <authorList>
            <person name="Mitchell R.J."/>
            <person name="Choi S.Y."/>
        </authorList>
    </citation>
    <scope>NUCLEOTIDE SEQUENCE</scope>
    <source>
        <strain evidence="4">PAP01</strain>
    </source>
</reference>
<keyword evidence="5" id="KW-1185">Reference proteome</keyword>
<keyword evidence="1 2" id="KW-0732">Signal</keyword>
<proteinExistence type="predicted"/>